<sequence length="1041" mass="117359">MSILFDKRDRDLLNIVNGVLSQSTPDTIGKKGLFPWFHPHGIKELAETRGLRIAYAVIHLLKSLDAGDIEDRLSALRSLRDEVLHASAGSMPKNAARVLLSIMKDLVRAHGDETEQLRLAHDFRRVASGMPRIVRAMLRRYHLLEMPETWNQLGFDDHVHDINTKGRKSASHLIMDAWIKGIRRLRVIYYNFIDPPSAAELLEAAQIMGVQMRIGIEFSARFRDKYIQLIWVPRGFHDAQSFLCFLAEEAVRRLMDQGREVTRYRQRYVLDILEAFNRTHRRSINADLGIDLPPLDAGAFLNFVRPGQPSILHLAKYIHLRLMPLMQRRVADLREAYTQGDERRRQAIATQVDRMNDLDSEIIVRRFLRASANPEIPDPNQVRNDPDTPALLCLSPRQLLERVTDLHTGYRVTLNLTDLLPEDVVEILYDCDGLITRLEIFNLKDYTSGKAGHIEEISELQLAINQGNAINLKRVIRHMVKRLATAPPAEGKTDRIEKLGMILHDISAFSAMYAPMHLEPRLGSDSTGHSARMYGMGLAILESLPSTARRLCRKKGQAVTGTDPIIAPLSRASDERSRRRLIPFQIPVYKRITYVPYESPKGSQGIYQRLQQRLPMLKLLGKTRQLDWLVQPHMTRMVPKGNVVTLGGIANRSDNGLRLLPEQSEKSKGRCFPAYLNSKVSNGLKILLGFIPAFLSFYLTNDWWVLAYLGAFIWFGITGVRNIVQSVLGGGGIGRSPLLHWNEYVSWVRISDSLLFTGFSVPLLDFLVKTVLLDRLMGVTTATNPILLYTVMAVANGIYLSSHNLFRGFPRGAVYANFFRSVLSIPIAILFNMLIGAVMGVLGVVGIESHLQKWAAVISKAASDTVAGIIEGTVDRFSNIEIRFQDYADTLSQLFATYGQLETQLPELNVWETLDAIEQNRIDANTDTKGLEKLIVIGALDLLYFWMYQPRARTAFKYLFKTLSDEEKRILAGCQAILKREREISQMFIDGVVGMNFSKGLSFYLQCAPGYLKAMRRLLAQSAAESGPGGDTTGASDPTDK</sequence>
<reference evidence="2 3" key="1">
    <citation type="submission" date="2019-11" db="EMBL/GenBank/DDBJ databases">
        <title>Comparative genomics of hydrocarbon-degrading Desulfosarcina strains.</title>
        <authorList>
            <person name="Watanabe M."/>
            <person name="Kojima H."/>
            <person name="Fukui M."/>
        </authorList>
    </citation>
    <scope>NUCLEOTIDE SEQUENCE [LARGE SCALE GENOMIC DNA]</scope>
    <source>
        <strain evidence="3">oXyS1</strain>
    </source>
</reference>
<keyword evidence="3" id="KW-1185">Reference proteome</keyword>
<evidence type="ECO:0000313" key="3">
    <source>
        <dbReference type="Proteomes" id="UP000422108"/>
    </source>
</evidence>
<dbReference type="RefSeq" id="WP_176603540.1">
    <property type="nucleotide sequence ID" value="NZ_AP021879.1"/>
</dbReference>
<accession>A0A5K8A9L6</accession>
<keyword evidence="1" id="KW-0812">Transmembrane</keyword>
<feature type="transmembrane region" description="Helical" evidence="1">
    <location>
        <begin position="744"/>
        <end position="764"/>
    </location>
</feature>
<keyword evidence="1" id="KW-1133">Transmembrane helix</keyword>
<gene>
    <name evidence="2" type="ORF">DSCOOX_24450</name>
</gene>
<protein>
    <submittedName>
        <fullName evidence="2">Uncharacterized protein</fullName>
    </submittedName>
</protein>
<feature type="transmembrane region" description="Helical" evidence="1">
    <location>
        <begin position="706"/>
        <end position="724"/>
    </location>
</feature>
<evidence type="ECO:0000313" key="2">
    <source>
        <dbReference type="EMBL" id="BBO89265.1"/>
    </source>
</evidence>
<dbReference type="EMBL" id="AP021879">
    <property type="protein sequence ID" value="BBO89265.1"/>
    <property type="molecule type" value="Genomic_DNA"/>
</dbReference>
<feature type="transmembrane region" description="Helical" evidence="1">
    <location>
        <begin position="818"/>
        <end position="845"/>
    </location>
</feature>
<evidence type="ECO:0000256" key="1">
    <source>
        <dbReference type="SAM" id="Phobius"/>
    </source>
</evidence>
<feature type="transmembrane region" description="Helical" evidence="1">
    <location>
        <begin position="776"/>
        <end position="798"/>
    </location>
</feature>
<keyword evidence="1" id="KW-0472">Membrane</keyword>
<dbReference type="AlphaFoldDB" id="A0A5K8A9L6"/>
<organism evidence="2 3">
    <name type="scientific">Desulfosarcina ovata subsp. ovata</name>
    <dbReference type="NCBI Taxonomy" id="2752305"/>
    <lineage>
        <taxon>Bacteria</taxon>
        <taxon>Pseudomonadati</taxon>
        <taxon>Thermodesulfobacteriota</taxon>
        <taxon>Desulfobacteria</taxon>
        <taxon>Desulfobacterales</taxon>
        <taxon>Desulfosarcinaceae</taxon>
        <taxon>Desulfosarcina</taxon>
    </lineage>
</organism>
<name>A0A5K8A9L6_9BACT</name>
<proteinExistence type="predicted"/>
<dbReference type="Proteomes" id="UP000422108">
    <property type="component" value="Chromosome"/>
</dbReference>